<dbReference type="KEGG" id="tsph:KIH39_02150"/>
<evidence type="ECO:0000256" key="4">
    <source>
        <dbReference type="HAMAP-Rule" id="MF_00688"/>
    </source>
</evidence>
<evidence type="ECO:0000313" key="6">
    <source>
        <dbReference type="Proteomes" id="UP000676194"/>
    </source>
</evidence>
<name>A0A8E6B784_9BACT</name>
<dbReference type="NCBIfam" id="TIGR00667">
    <property type="entry name" value="aat"/>
    <property type="match status" value="1"/>
</dbReference>
<evidence type="ECO:0000313" key="5">
    <source>
        <dbReference type="EMBL" id="QVL32744.1"/>
    </source>
</evidence>
<accession>A0A8E6B784</accession>
<keyword evidence="6" id="KW-1185">Reference proteome</keyword>
<dbReference type="HAMAP" id="MF_00688">
    <property type="entry name" value="Leu_Phe_trans"/>
    <property type="match status" value="1"/>
</dbReference>
<dbReference type="PANTHER" id="PTHR30098:SF2">
    <property type="entry name" value="LEUCYL_PHENYLALANYL-TRNA--PROTEIN TRANSFERASE"/>
    <property type="match status" value="1"/>
</dbReference>
<dbReference type="RefSeq" id="WP_213497634.1">
    <property type="nucleotide sequence ID" value="NZ_CP074694.1"/>
</dbReference>
<dbReference type="EMBL" id="CP074694">
    <property type="protein sequence ID" value="QVL32744.1"/>
    <property type="molecule type" value="Genomic_DNA"/>
</dbReference>
<dbReference type="Proteomes" id="UP000676194">
    <property type="component" value="Chromosome"/>
</dbReference>
<evidence type="ECO:0000256" key="3">
    <source>
        <dbReference type="ARBA" id="ARBA00023315"/>
    </source>
</evidence>
<dbReference type="InterPro" id="IPR042203">
    <property type="entry name" value="Leu/Phe-tRNA_Trfase_C"/>
</dbReference>
<evidence type="ECO:0000256" key="2">
    <source>
        <dbReference type="ARBA" id="ARBA00022679"/>
    </source>
</evidence>
<comment type="catalytic activity">
    <reaction evidence="4">
        <text>L-phenylalanyl-tRNA(Phe) + an N-terminal L-alpha-aminoacyl-[protein] = an N-terminal L-phenylalanyl-L-alpha-aminoacyl-[protein] + tRNA(Phe)</text>
        <dbReference type="Rhea" id="RHEA:43632"/>
        <dbReference type="Rhea" id="RHEA-COMP:9668"/>
        <dbReference type="Rhea" id="RHEA-COMP:9699"/>
        <dbReference type="Rhea" id="RHEA-COMP:10636"/>
        <dbReference type="Rhea" id="RHEA-COMP:10637"/>
        <dbReference type="ChEBI" id="CHEBI:78442"/>
        <dbReference type="ChEBI" id="CHEBI:78531"/>
        <dbReference type="ChEBI" id="CHEBI:78597"/>
        <dbReference type="ChEBI" id="CHEBI:83561"/>
        <dbReference type="EC" id="2.3.2.6"/>
    </reaction>
</comment>
<protein>
    <recommendedName>
        <fullName evidence="4">Leucyl/phenylalanyl-tRNA--protein transferase</fullName>
        <ecNumber evidence="4">2.3.2.6</ecNumber>
    </recommendedName>
    <alternativeName>
        <fullName evidence="4">L/F-transferase</fullName>
    </alternativeName>
    <alternativeName>
        <fullName evidence="4">Leucyltransferase</fullName>
    </alternativeName>
    <alternativeName>
        <fullName evidence="4">Phenyalanyltransferase</fullName>
    </alternativeName>
</protein>
<keyword evidence="2 4" id="KW-0808">Transferase</keyword>
<keyword evidence="3 4" id="KW-0012">Acyltransferase</keyword>
<comment type="catalytic activity">
    <reaction evidence="4">
        <text>N-terminal L-arginyl-[protein] + L-leucyl-tRNA(Leu) = N-terminal L-leucyl-L-arginyl-[protein] + tRNA(Leu) + H(+)</text>
        <dbReference type="Rhea" id="RHEA:50416"/>
        <dbReference type="Rhea" id="RHEA-COMP:9613"/>
        <dbReference type="Rhea" id="RHEA-COMP:9622"/>
        <dbReference type="Rhea" id="RHEA-COMP:12672"/>
        <dbReference type="Rhea" id="RHEA-COMP:12673"/>
        <dbReference type="ChEBI" id="CHEBI:15378"/>
        <dbReference type="ChEBI" id="CHEBI:64719"/>
        <dbReference type="ChEBI" id="CHEBI:78442"/>
        <dbReference type="ChEBI" id="CHEBI:78494"/>
        <dbReference type="ChEBI" id="CHEBI:133044"/>
        <dbReference type="EC" id="2.3.2.6"/>
    </reaction>
</comment>
<dbReference type="InterPro" id="IPR016181">
    <property type="entry name" value="Acyl_CoA_acyltransferase"/>
</dbReference>
<dbReference type="Gene3D" id="3.30.70.3550">
    <property type="entry name" value="Leucyl/phenylalanyl-tRNA-protein transferase, N-terminal domain"/>
    <property type="match status" value="1"/>
</dbReference>
<dbReference type="AlphaFoldDB" id="A0A8E6B784"/>
<proteinExistence type="inferred from homology"/>
<comment type="subcellular location">
    <subcellularLocation>
        <location evidence="4">Cytoplasm</location>
    </subcellularLocation>
</comment>
<reference evidence="5" key="1">
    <citation type="submission" date="2021-05" db="EMBL/GenBank/DDBJ databases">
        <title>Complete genome sequence of the cellulolytic planctomycete Telmatocola sphagniphila SP2T and characterization of the first cellulase from planctomycetes.</title>
        <authorList>
            <person name="Rakitin A.L."/>
            <person name="Beletsky A.V."/>
            <person name="Naumoff D.G."/>
            <person name="Kulichevskaya I.S."/>
            <person name="Mardanov A.V."/>
            <person name="Ravin N.V."/>
            <person name="Dedysh S.N."/>
        </authorList>
    </citation>
    <scope>NUCLEOTIDE SEQUENCE</scope>
    <source>
        <strain evidence="5">SP2T</strain>
    </source>
</reference>
<dbReference type="GO" id="GO:0008914">
    <property type="term" value="F:leucyl-tRNA--protein transferase activity"/>
    <property type="evidence" value="ECO:0007669"/>
    <property type="project" value="UniProtKB-UniRule"/>
</dbReference>
<comment type="function">
    <text evidence="4">Functions in the N-end rule pathway of protein degradation where it conjugates Leu, Phe and, less efficiently, Met from aminoacyl-tRNAs to the N-termini of proteins containing an N-terminal arginine or lysine.</text>
</comment>
<comment type="similarity">
    <text evidence="4">Belongs to the L/F-transferase family.</text>
</comment>
<dbReference type="SUPFAM" id="SSF55729">
    <property type="entry name" value="Acyl-CoA N-acyltransferases (Nat)"/>
    <property type="match status" value="1"/>
</dbReference>
<dbReference type="Gene3D" id="3.40.630.70">
    <property type="entry name" value="Leucyl/phenylalanyl-tRNA-protein transferase, C-terminal domain"/>
    <property type="match status" value="1"/>
</dbReference>
<keyword evidence="1 4" id="KW-0963">Cytoplasm</keyword>
<organism evidence="5 6">
    <name type="scientific">Telmatocola sphagniphila</name>
    <dbReference type="NCBI Taxonomy" id="1123043"/>
    <lineage>
        <taxon>Bacteria</taxon>
        <taxon>Pseudomonadati</taxon>
        <taxon>Planctomycetota</taxon>
        <taxon>Planctomycetia</taxon>
        <taxon>Gemmatales</taxon>
        <taxon>Gemmataceae</taxon>
    </lineage>
</organism>
<gene>
    <name evidence="4 5" type="primary">aat</name>
    <name evidence="5" type="ORF">KIH39_02150</name>
</gene>
<dbReference type="Pfam" id="PF03588">
    <property type="entry name" value="Leu_Phe_trans"/>
    <property type="match status" value="1"/>
</dbReference>
<dbReference type="EC" id="2.3.2.6" evidence="4"/>
<dbReference type="InterPro" id="IPR004616">
    <property type="entry name" value="Leu/Phe-tRNA_Trfase"/>
</dbReference>
<evidence type="ECO:0000256" key="1">
    <source>
        <dbReference type="ARBA" id="ARBA00022490"/>
    </source>
</evidence>
<comment type="catalytic activity">
    <reaction evidence="4">
        <text>N-terminal L-lysyl-[protein] + L-leucyl-tRNA(Leu) = N-terminal L-leucyl-L-lysyl-[protein] + tRNA(Leu) + H(+)</text>
        <dbReference type="Rhea" id="RHEA:12340"/>
        <dbReference type="Rhea" id="RHEA-COMP:9613"/>
        <dbReference type="Rhea" id="RHEA-COMP:9622"/>
        <dbReference type="Rhea" id="RHEA-COMP:12670"/>
        <dbReference type="Rhea" id="RHEA-COMP:12671"/>
        <dbReference type="ChEBI" id="CHEBI:15378"/>
        <dbReference type="ChEBI" id="CHEBI:65249"/>
        <dbReference type="ChEBI" id="CHEBI:78442"/>
        <dbReference type="ChEBI" id="CHEBI:78494"/>
        <dbReference type="ChEBI" id="CHEBI:133043"/>
        <dbReference type="EC" id="2.3.2.6"/>
    </reaction>
</comment>
<dbReference type="InterPro" id="IPR042221">
    <property type="entry name" value="Leu/Phe-tRNA_Trfase_N"/>
</dbReference>
<sequence length="222" mass="24704">MKSTGFKKPWIPVHLADDEGLVGVGGDLSPETLLNAYADGVFPWFSEGDPILWWSPNPRAIIEYDDFHISKSLAKTIRKQKFITRLDSAFEMVMAECGRHRPEGTWINSEMLRAYSRMHKLGFAHSAEAWLDGVLVGGVYGVGVGGLFSAESMFFRETDASKVALAYLINHLKARGYLLVDVQIINDHTRSLGATEIGRNKYVTRVKTALAAQIDFLEKPAT</sequence>
<dbReference type="GO" id="GO:0030163">
    <property type="term" value="P:protein catabolic process"/>
    <property type="evidence" value="ECO:0007669"/>
    <property type="project" value="UniProtKB-UniRule"/>
</dbReference>
<dbReference type="GO" id="GO:0005737">
    <property type="term" value="C:cytoplasm"/>
    <property type="evidence" value="ECO:0007669"/>
    <property type="project" value="UniProtKB-SubCell"/>
</dbReference>
<dbReference type="PANTHER" id="PTHR30098">
    <property type="entry name" value="LEUCYL/PHENYLALANYL-TRNA--PROTEIN TRANSFERASE"/>
    <property type="match status" value="1"/>
</dbReference>